<keyword evidence="2" id="KW-0675">Receptor</keyword>
<organism evidence="2 3">
    <name type="scientific">Lates japonicus</name>
    <name type="common">Japanese lates</name>
    <dbReference type="NCBI Taxonomy" id="270547"/>
    <lineage>
        <taxon>Eukaryota</taxon>
        <taxon>Metazoa</taxon>
        <taxon>Chordata</taxon>
        <taxon>Craniata</taxon>
        <taxon>Vertebrata</taxon>
        <taxon>Euteleostomi</taxon>
        <taxon>Actinopterygii</taxon>
        <taxon>Neopterygii</taxon>
        <taxon>Teleostei</taxon>
        <taxon>Neoteleostei</taxon>
        <taxon>Acanthomorphata</taxon>
        <taxon>Carangaria</taxon>
        <taxon>Carangaria incertae sedis</taxon>
        <taxon>Centropomidae</taxon>
        <taxon>Lates</taxon>
    </lineage>
</organism>
<sequence>MNVYMDRYAQLSSSESLSLGSGNELGNSKIAASGDCGSLTERLPAEVEVTEAEFEDEAKAEGAKDSFTPKEGQTGLQAQEEEVMKEEFDSSGNVNLFSVTLAALGVGEEEEEDTLTDFLKLSDLEQLLPTVPKQTLSNTDSQTELDDQTKDLRCADTSGCLKSSDDKTQHEEAQEEEDDNEDDSEFSGYMAHR</sequence>
<feature type="region of interest" description="Disordered" evidence="1">
    <location>
        <begin position="50"/>
        <end position="89"/>
    </location>
</feature>
<proteinExistence type="predicted"/>
<feature type="compositionally biased region" description="Acidic residues" evidence="1">
    <location>
        <begin position="173"/>
        <end position="185"/>
    </location>
</feature>
<evidence type="ECO:0000256" key="1">
    <source>
        <dbReference type="SAM" id="MobiDB-lite"/>
    </source>
</evidence>
<feature type="compositionally biased region" description="Basic and acidic residues" evidence="1">
    <location>
        <begin position="163"/>
        <end position="172"/>
    </location>
</feature>
<evidence type="ECO:0000313" key="2">
    <source>
        <dbReference type="EMBL" id="GLD54741.1"/>
    </source>
</evidence>
<protein>
    <submittedName>
        <fullName evidence="2">Cytokine receptor family member b1 isoform X1</fullName>
    </submittedName>
</protein>
<feature type="compositionally biased region" description="Polar residues" evidence="1">
    <location>
        <begin position="132"/>
        <end position="142"/>
    </location>
</feature>
<feature type="region of interest" description="Disordered" evidence="1">
    <location>
        <begin position="129"/>
        <end position="193"/>
    </location>
</feature>
<name>A0AAD3MJS1_LATJO</name>
<dbReference type="EMBL" id="BRZM01004103">
    <property type="protein sequence ID" value="GLD54741.1"/>
    <property type="molecule type" value="Genomic_DNA"/>
</dbReference>
<feature type="region of interest" description="Disordered" evidence="1">
    <location>
        <begin position="1"/>
        <end position="25"/>
    </location>
</feature>
<comment type="caution">
    <text evidence="2">The sequence shown here is derived from an EMBL/GenBank/DDBJ whole genome shotgun (WGS) entry which is preliminary data.</text>
</comment>
<feature type="compositionally biased region" description="Basic and acidic residues" evidence="1">
    <location>
        <begin position="57"/>
        <end position="68"/>
    </location>
</feature>
<evidence type="ECO:0000313" key="3">
    <source>
        <dbReference type="Proteomes" id="UP001279410"/>
    </source>
</evidence>
<accession>A0AAD3MJS1</accession>
<dbReference type="AlphaFoldDB" id="A0AAD3MJS1"/>
<gene>
    <name evidence="2" type="ORF">AKAME5_002846100</name>
</gene>
<keyword evidence="3" id="KW-1185">Reference proteome</keyword>
<reference evidence="2" key="1">
    <citation type="submission" date="2022-08" db="EMBL/GenBank/DDBJ databases">
        <title>Genome sequencing of akame (Lates japonicus).</title>
        <authorList>
            <person name="Hashiguchi Y."/>
            <person name="Takahashi H."/>
        </authorList>
    </citation>
    <scope>NUCLEOTIDE SEQUENCE</scope>
    <source>
        <strain evidence="2">Kochi</strain>
    </source>
</reference>
<feature type="compositionally biased region" description="Low complexity" evidence="1">
    <location>
        <begin position="11"/>
        <end position="25"/>
    </location>
</feature>
<dbReference type="Proteomes" id="UP001279410">
    <property type="component" value="Unassembled WGS sequence"/>
</dbReference>